<evidence type="ECO:0000256" key="4">
    <source>
        <dbReference type="ARBA" id="ARBA00022989"/>
    </source>
</evidence>
<dbReference type="NCBIfam" id="TIGR02532">
    <property type="entry name" value="IV_pilin_GFxxxE"/>
    <property type="match status" value="1"/>
</dbReference>
<evidence type="ECO:0000256" key="2">
    <source>
        <dbReference type="ARBA" id="ARBA00022481"/>
    </source>
</evidence>
<feature type="transmembrane region" description="Helical" evidence="6">
    <location>
        <begin position="7"/>
        <end position="28"/>
    </location>
</feature>
<keyword evidence="8" id="KW-1185">Reference proteome</keyword>
<evidence type="ECO:0000313" key="7">
    <source>
        <dbReference type="EMBL" id="ACC97933.1"/>
    </source>
</evidence>
<dbReference type="GO" id="GO:0016020">
    <property type="term" value="C:membrane"/>
    <property type="evidence" value="ECO:0007669"/>
    <property type="project" value="UniProtKB-SubCell"/>
</dbReference>
<keyword evidence="3 6" id="KW-0812">Transmembrane</keyword>
<evidence type="ECO:0000313" key="8">
    <source>
        <dbReference type="Proteomes" id="UP000001029"/>
    </source>
</evidence>
<keyword evidence="4 6" id="KW-1133">Transmembrane helix</keyword>
<evidence type="ECO:0000256" key="1">
    <source>
        <dbReference type="ARBA" id="ARBA00004167"/>
    </source>
</evidence>
<dbReference type="AlphaFoldDB" id="B2KBB1"/>
<protein>
    <submittedName>
        <fullName evidence="7">PilE-like protein</fullName>
    </submittedName>
</protein>
<keyword evidence="5 6" id="KW-0472">Membrane</keyword>
<dbReference type="PANTHER" id="PTHR30093:SF44">
    <property type="entry name" value="TYPE II SECRETION SYSTEM CORE PROTEIN G"/>
    <property type="match status" value="1"/>
</dbReference>
<dbReference type="RefSeq" id="WP_012414548.1">
    <property type="nucleotide sequence ID" value="NC_010644.1"/>
</dbReference>
<dbReference type="InterPro" id="IPR012902">
    <property type="entry name" value="N_methyl_site"/>
</dbReference>
<dbReference type="InterPro" id="IPR045584">
    <property type="entry name" value="Pilin-like"/>
</dbReference>
<dbReference type="Gene3D" id="3.30.700.10">
    <property type="entry name" value="Glycoprotein, Type 4 Pilin"/>
    <property type="match status" value="1"/>
</dbReference>
<dbReference type="HOGENOM" id="CLU_091705_3_0_0"/>
<gene>
    <name evidence="7" type="ordered locus">Emin_0376</name>
</gene>
<dbReference type="PANTHER" id="PTHR30093">
    <property type="entry name" value="GENERAL SECRETION PATHWAY PROTEIN G"/>
    <property type="match status" value="1"/>
</dbReference>
<dbReference type="Pfam" id="PF07963">
    <property type="entry name" value="N_methyl"/>
    <property type="match status" value="1"/>
</dbReference>
<name>B2KBB1_ELUMP</name>
<dbReference type="SUPFAM" id="SSF54523">
    <property type="entry name" value="Pili subunits"/>
    <property type="match status" value="1"/>
</dbReference>
<evidence type="ECO:0000256" key="5">
    <source>
        <dbReference type="ARBA" id="ARBA00023136"/>
    </source>
</evidence>
<evidence type="ECO:0000256" key="3">
    <source>
        <dbReference type="ARBA" id="ARBA00022692"/>
    </source>
</evidence>
<organism evidence="7 8">
    <name type="scientific">Elusimicrobium minutum (strain Pei191)</name>
    <dbReference type="NCBI Taxonomy" id="445932"/>
    <lineage>
        <taxon>Bacteria</taxon>
        <taxon>Pseudomonadati</taxon>
        <taxon>Elusimicrobiota</taxon>
        <taxon>Elusimicrobia</taxon>
        <taxon>Elusimicrobiales</taxon>
        <taxon>Elusimicrobiaceae</taxon>
        <taxon>Elusimicrobium</taxon>
    </lineage>
</organism>
<keyword evidence="2" id="KW-0488">Methylation</keyword>
<accession>B2KBB1</accession>
<sequence length="174" mass="18826">MKKGFTLIELMVVVLIIAILSSVALPLYTRTVERARAAEAISVTASLEKASQAYYAQYSLCDAKITDLAIKLPELTKTTVGSLTVLKGKDFNYYTEPSTNWCFVAGERTLADTDRNYRIIAFANAGPAGQPYKGKIMCEADKSKSGANKFCQSITGKTAVTCAHASGKNCYIIS</sequence>
<proteinExistence type="predicted"/>
<dbReference type="STRING" id="445932.Emin_0376"/>
<comment type="subcellular location">
    <subcellularLocation>
        <location evidence="1">Membrane</location>
        <topology evidence="1">Single-pass membrane protein</topology>
    </subcellularLocation>
</comment>
<evidence type="ECO:0000256" key="6">
    <source>
        <dbReference type="SAM" id="Phobius"/>
    </source>
</evidence>
<dbReference type="PROSITE" id="PS00409">
    <property type="entry name" value="PROKAR_NTER_METHYL"/>
    <property type="match status" value="1"/>
</dbReference>
<reference evidence="7 8" key="1">
    <citation type="journal article" date="2009" name="Appl. Environ. Microbiol.">
        <title>Genomic analysis of 'Elusimicrobium minutum,' the first cultivated representative of the phylum 'Elusimicrobia' (formerly termite group 1).</title>
        <authorList>
            <person name="Herlemann D.P.R."/>
            <person name="Geissinger O."/>
            <person name="Ikeda-Ohtsubo W."/>
            <person name="Kunin V."/>
            <person name="Sun H."/>
            <person name="Lapidus A."/>
            <person name="Hugenholtz P."/>
            <person name="Brune A."/>
        </authorList>
    </citation>
    <scope>NUCLEOTIDE SEQUENCE [LARGE SCALE GENOMIC DNA]</scope>
    <source>
        <strain evidence="7 8">Pei191</strain>
    </source>
</reference>
<dbReference type="EMBL" id="CP001055">
    <property type="protein sequence ID" value="ACC97933.1"/>
    <property type="molecule type" value="Genomic_DNA"/>
</dbReference>
<dbReference type="KEGG" id="emi:Emin_0376"/>
<dbReference type="Proteomes" id="UP000001029">
    <property type="component" value="Chromosome"/>
</dbReference>